<evidence type="ECO:0000256" key="1">
    <source>
        <dbReference type="ARBA" id="ARBA00004123"/>
    </source>
</evidence>
<dbReference type="GO" id="GO:0031461">
    <property type="term" value="C:cullin-RING ubiquitin ligase complex"/>
    <property type="evidence" value="ECO:0007669"/>
    <property type="project" value="UniProtKB-ARBA"/>
</dbReference>
<dbReference type="AlphaFoldDB" id="M7CL37"/>
<keyword evidence="12" id="KW-1185">Reference proteome</keyword>
<dbReference type="PANTHER" id="PTHR11210">
    <property type="entry name" value="RING BOX"/>
    <property type="match status" value="1"/>
</dbReference>
<evidence type="ECO:0000256" key="7">
    <source>
        <dbReference type="ARBA" id="ARBA00022786"/>
    </source>
</evidence>
<keyword evidence="5" id="KW-0479">Metal-binding</keyword>
<evidence type="ECO:0000259" key="10">
    <source>
        <dbReference type="Pfam" id="PF12678"/>
    </source>
</evidence>
<dbReference type="InterPro" id="IPR013083">
    <property type="entry name" value="Znf_RING/FYVE/PHD"/>
</dbReference>
<dbReference type="InterPro" id="IPR051031">
    <property type="entry name" value="RING-box_E3_Ubiquitin_Ligase"/>
</dbReference>
<dbReference type="GO" id="GO:0005634">
    <property type="term" value="C:nucleus"/>
    <property type="evidence" value="ECO:0007669"/>
    <property type="project" value="UniProtKB-SubCell"/>
</dbReference>
<organism evidence="11 12">
    <name type="scientific">Chelonia mydas</name>
    <name type="common">Green sea-turtle</name>
    <name type="synonym">Chelonia agassizi</name>
    <dbReference type="NCBI Taxonomy" id="8469"/>
    <lineage>
        <taxon>Eukaryota</taxon>
        <taxon>Metazoa</taxon>
        <taxon>Chordata</taxon>
        <taxon>Craniata</taxon>
        <taxon>Vertebrata</taxon>
        <taxon>Euteleostomi</taxon>
        <taxon>Archelosauria</taxon>
        <taxon>Testudinata</taxon>
        <taxon>Testudines</taxon>
        <taxon>Cryptodira</taxon>
        <taxon>Durocryptodira</taxon>
        <taxon>Americhelydia</taxon>
        <taxon>Chelonioidea</taxon>
        <taxon>Cheloniidae</taxon>
        <taxon>Chelonia</taxon>
    </lineage>
</organism>
<keyword evidence="4" id="KW-0963">Cytoplasm</keyword>
<proteinExistence type="predicted"/>
<protein>
    <submittedName>
        <fullName evidence="11">RING-box protein 1</fullName>
    </submittedName>
</protein>
<evidence type="ECO:0000256" key="2">
    <source>
        <dbReference type="ARBA" id="ARBA00004496"/>
    </source>
</evidence>
<evidence type="ECO:0000256" key="9">
    <source>
        <dbReference type="ARBA" id="ARBA00023242"/>
    </source>
</evidence>
<keyword evidence="7" id="KW-0833">Ubl conjugation pathway</keyword>
<dbReference type="GO" id="GO:0004842">
    <property type="term" value="F:ubiquitin-protein transferase activity"/>
    <property type="evidence" value="ECO:0007669"/>
    <property type="project" value="UniProtKB-ARBA"/>
</dbReference>
<evidence type="ECO:0000256" key="5">
    <source>
        <dbReference type="ARBA" id="ARBA00022723"/>
    </source>
</evidence>
<dbReference type="EMBL" id="KB481965">
    <property type="protein sequence ID" value="EMP41852.1"/>
    <property type="molecule type" value="Genomic_DNA"/>
</dbReference>
<evidence type="ECO:0000256" key="8">
    <source>
        <dbReference type="ARBA" id="ARBA00022833"/>
    </source>
</evidence>
<dbReference type="SUPFAM" id="SSF57850">
    <property type="entry name" value="RING/U-box"/>
    <property type="match status" value="2"/>
</dbReference>
<evidence type="ECO:0000313" key="12">
    <source>
        <dbReference type="Proteomes" id="UP000031443"/>
    </source>
</evidence>
<dbReference type="Pfam" id="PF12678">
    <property type="entry name" value="zf-rbx1"/>
    <property type="match status" value="1"/>
</dbReference>
<keyword evidence="9" id="KW-0539">Nucleus</keyword>
<gene>
    <name evidence="11" type="ORF">UY3_00887</name>
</gene>
<comment type="subcellular location">
    <subcellularLocation>
        <location evidence="2">Cytoplasm</location>
    </subcellularLocation>
    <subcellularLocation>
        <location evidence="1">Nucleus</location>
    </subcellularLocation>
</comment>
<accession>M7CL37</accession>
<dbReference type="GO" id="GO:0008270">
    <property type="term" value="F:zinc ion binding"/>
    <property type="evidence" value="ECO:0007669"/>
    <property type="project" value="UniProtKB-KW"/>
</dbReference>
<dbReference type="GO" id="GO:0051603">
    <property type="term" value="P:proteolysis involved in protein catabolic process"/>
    <property type="evidence" value="ECO:0007669"/>
    <property type="project" value="UniProtKB-ARBA"/>
</dbReference>
<dbReference type="Proteomes" id="UP000031443">
    <property type="component" value="Unassembled WGS sequence"/>
</dbReference>
<dbReference type="STRING" id="8469.M7CL37"/>
<reference evidence="12" key="1">
    <citation type="journal article" date="2013" name="Nat. Genet.">
        <title>The draft genomes of soft-shell turtle and green sea turtle yield insights into the development and evolution of the turtle-specific body plan.</title>
        <authorList>
            <person name="Wang Z."/>
            <person name="Pascual-Anaya J."/>
            <person name="Zadissa A."/>
            <person name="Li W."/>
            <person name="Niimura Y."/>
            <person name="Huang Z."/>
            <person name="Li C."/>
            <person name="White S."/>
            <person name="Xiong Z."/>
            <person name="Fang D."/>
            <person name="Wang B."/>
            <person name="Ming Y."/>
            <person name="Chen Y."/>
            <person name="Zheng Y."/>
            <person name="Kuraku S."/>
            <person name="Pignatelli M."/>
            <person name="Herrero J."/>
            <person name="Beal K."/>
            <person name="Nozawa M."/>
            <person name="Li Q."/>
            <person name="Wang J."/>
            <person name="Zhang H."/>
            <person name="Yu L."/>
            <person name="Shigenobu S."/>
            <person name="Wang J."/>
            <person name="Liu J."/>
            <person name="Flicek P."/>
            <person name="Searle S."/>
            <person name="Wang J."/>
            <person name="Kuratani S."/>
            <person name="Yin Y."/>
            <person name="Aken B."/>
            <person name="Zhang G."/>
            <person name="Irie N."/>
        </authorList>
    </citation>
    <scope>NUCLEOTIDE SEQUENCE [LARGE SCALE GENOMIC DNA]</scope>
</reference>
<evidence type="ECO:0000313" key="11">
    <source>
        <dbReference type="EMBL" id="EMP41852.1"/>
    </source>
</evidence>
<feature type="non-terminal residue" evidence="11">
    <location>
        <position position="1"/>
    </location>
</feature>
<evidence type="ECO:0000256" key="3">
    <source>
        <dbReference type="ARBA" id="ARBA00004906"/>
    </source>
</evidence>
<evidence type="ECO:0000256" key="4">
    <source>
        <dbReference type="ARBA" id="ARBA00022490"/>
    </source>
</evidence>
<name>M7CL37_CHEMY</name>
<dbReference type="InterPro" id="IPR024766">
    <property type="entry name" value="Znf_RING_H2"/>
</dbReference>
<keyword evidence="6" id="KW-0863">Zinc-finger</keyword>
<comment type="pathway">
    <text evidence="3">Protein modification; protein ubiquitination.</text>
</comment>
<sequence length="249" mass="27525">WNAVALWAWDIVVDNCAICRNHIMDLYFEPKTFVKRCDCGKCVTNEILPKSVVDYLVVLKIPRHNLHAFHFHCISRWLKTRQVCPLDNREWEFQNAIFGTSTDCGTDIDRFSTGGINGPSCGQGARHTLSNDYGAHTSTDTTSIIGTGCDGAYRNQHEALAGTSVAPALRRVTQGLGIKAEEVVDDVDPMVDIRSPSGPAHIALPLIKAIMDMTKALWQTMASLPPSSKCNEHQYFVSSKGYELFPPSA</sequence>
<keyword evidence="8" id="KW-0862">Zinc</keyword>
<evidence type="ECO:0000256" key="6">
    <source>
        <dbReference type="ARBA" id="ARBA00022771"/>
    </source>
</evidence>
<feature type="domain" description="Zinc finger RING-H2-type" evidence="10">
    <location>
        <begin position="67"/>
        <end position="88"/>
    </location>
</feature>
<dbReference type="Gene3D" id="3.30.40.10">
    <property type="entry name" value="Zinc/RING finger domain, C3HC4 (zinc finger)"/>
    <property type="match status" value="1"/>
</dbReference>
<dbReference type="GO" id="GO:0005737">
    <property type="term" value="C:cytoplasm"/>
    <property type="evidence" value="ECO:0007669"/>
    <property type="project" value="UniProtKB-SubCell"/>
</dbReference>